<evidence type="ECO:0000313" key="2">
    <source>
        <dbReference type="EMBL" id="MPC37889.1"/>
    </source>
</evidence>
<organism evidence="2 3">
    <name type="scientific">Portunus trituberculatus</name>
    <name type="common">Swimming crab</name>
    <name type="synonym">Neptunus trituberculatus</name>
    <dbReference type="NCBI Taxonomy" id="210409"/>
    <lineage>
        <taxon>Eukaryota</taxon>
        <taxon>Metazoa</taxon>
        <taxon>Ecdysozoa</taxon>
        <taxon>Arthropoda</taxon>
        <taxon>Crustacea</taxon>
        <taxon>Multicrustacea</taxon>
        <taxon>Malacostraca</taxon>
        <taxon>Eumalacostraca</taxon>
        <taxon>Eucarida</taxon>
        <taxon>Decapoda</taxon>
        <taxon>Pleocyemata</taxon>
        <taxon>Brachyura</taxon>
        <taxon>Eubrachyura</taxon>
        <taxon>Portunoidea</taxon>
        <taxon>Portunidae</taxon>
        <taxon>Portuninae</taxon>
        <taxon>Portunus</taxon>
    </lineage>
</organism>
<reference evidence="2 3" key="1">
    <citation type="submission" date="2019-05" db="EMBL/GenBank/DDBJ databases">
        <title>Another draft genome of Portunus trituberculatus and its Hox gene families provides insights of decapod evolution.</title>
        <authorList>
            <person name="Jeong J.-H."/>
            <person name="Song I."/>
            <person name="Kim S."/>
            <person name="Choi T."/>
            <person name="Kim D."/>
            <person name="Ryu S."/>
            <person name="Kim W."/>
        </authorList>
    </citation>
    <scope>NUCLEOTIDE SEQUENCE [LARGE SCALE GENOMIC DNA]</scope>
    <source>
        <tissue evidence="2">Muscle</tissue>
    </source>
</reference>
<feature type="region of interest" description="Disordered" evidence="1">
    <location>
        <begin position="1"/>
        <end position="25"/>
    </location>
</feature>
<feature type="region of interest" description="Disordered" evidence="1">
    <location>
        <begin position="41"/>
        <end position="88"/>
    </location>
</feature>
<protein>
    <submittedName>
        <fullName evidence="2">Uncharacterized protein</fullName>
    </submittedName>
</protein>
<accession>A0A5B7EXZ6</accession>
<sequence>MACRRGTGTESPGSKECQAPQRHAGQVHECLARMTRASRPLIQSRLSQVPPLASPPRPAPSRPVPSRPRLIGDQEDLPPRLRPVPCVL</sequence>
<feature type="compositionally biased region" description="Pro residues" evidence="1">
    <location>
        <begin position="52"/>
        <end position="66"/>
    </location>
</feature>
<dbReference type="EMBL" id="VSRR010003917">
    <property type="protein sequence ID" value="MPC37889.1"/>
    <property type="molecule type" value="Genomic_DNA"/>
</dbReference>
<name>A0A5B7EXZ6_PORTR</name>
<dbReference type="Proteomes" id="UP000324222">
    <property type="component" value="Unassembled WGS sequence"/>
</dbReference>
<dbReference type="AlphaFoldDB" id="A0A5B7EXZ6"/>
<evidence type="ECO:0000256" key="1">
    <source>
        <dbReference type="SAM" id="MobiDB-lite"/>
    </source>
</evidence>
<comment type="caution">
    <text evidence="2">The sequence shown here is derived from an EMBL/GenBank/DDBJ whole genome shotgun (WGS) entry which is preliminary data.</text>
</comment>
<proteinExistence type="predicted"/>
<gene>
    <name evidence="2" type="ORF">E2C01_031385</name>
</gene>
<keyword evidence="3" id="KW-1185">Reference proteome</keyword>
<evidence type="ECO:0000313" key="3">
    <source>
        <dbReference type="Proteomes" id="UP000324222"/>
    </source>
</evidence>